<evidence type="ECO:0000313" key="1">
    <source>
        <dbReference type="EMBL" id="RUS34911.1"/>
    </source>
</evidence>
<accession>A0A433QYT9</accession>
<reference evidence="1 2" key="1">
    <citation type="journal article" date="2018" name="New Phytol.">
        <title>Phylogenomics of Endogonaceae and evolution of mycorrhizas within Mucoromycota.</title>
        <authorList>
            <person name="Chang Y."/>
            <person name="Desiro A."/>
            <person name="Na H."/>
            <person name="Sandor L."/>
            <person name="Lipzen A."/>
            <person name="Clum A."/>
            <person name="Barry K."/>
            <person name="Grigoriev I.V."/>
            <person name="Martin F.M."/>
            <person name="Stajich J.E."/>
            <person name="Smith M.E."/>
            <person name="Bonito G."/>
            <person name="Spatafora J.W."/>
        </authorList>
    </citation>
    <scope>NUCLEOTIDE SEQUENCE [LARGE SCALE GENOMIC DNA]</scope>
    <source>
        <strain evidence="1 2">AD002</strain>
    </source>
</reference>
<gene>
    <name evidence="1" type="ORF">BC938DRAFT_477825</name>
</gene>
<name>A0A433QYT9_9FUNG</name>
<comment type="caution">
    <text evidence="1">The sequence shown here is derived from an EMBL/GenBank/DDBJ whole genome shotgun (WGS) entry which is preliminary data.</text>
</comment>
<keyword evidence="2" id="KW-1185">Reference proteome</keyword>
<evidence type="ECO:0000313" key="2">
    <source>
        <dbReference type="Proteomes" id="UP000274822"/>
    </source>
</evidence>
<dbReference type="EMBL" id="RBNJ01000297">
    <property type="protein sequence ID" value="RUS34911.1"/>
    <property type="molecule type" value="Genomic_DNA"/>
</dbReference>
<dbReference type="AlphaFoldDB" id="A0A433QYT9"/>
<organism evidence="1 2">
    <name type="scientific">Jimgerdemannia flammicorona</name>
    <dbReference type="NCBI Taxonomy" id="994334"/>
    <lineage>
        <taxon>Eukaryota</taxon>
        <taxon>Fungi</taxon>
        <taxon>Fungi incertae sedis</taxon>
        <taxon>Mucoromycota</taxon>
        <taxon>Mucoromycotina</taxon>
        <taxon>Endogonomycetes</taxon>
        <taxon>Endogonales</taxon>
        <taxon>Endogonaceae</taxon>
        <taxon>Jimgerdemannia</taxon>
    </lineage>
</organism>
<protein>
    <submittedName>
        <fullName evidence="1">Uncharacterized protein</fullName>
    </submittedName>
</protein>
<proteinExistence type="predicted"/>
<dbReference type="Proteomes" id="UP000274822">
    <property type="component" value="Unassembled WGS sequence"/>
</dbReference>
<sequence>MRLFCGLGGVIITDVRVQGGDEHERLIHDGVDALLVSLDADYTMIREGNRRVGKEADRLHQVLDQNRLEDVELWRRWIEKGSQS</sequence>